<dbReference type="EMBL" id="SNRW01033254">
    <property type="protein sequence ID" value="KAA6356278.1"/>
    <property type="molecule type" value="Genomic_DNA"/>
</dbReference>
<dbReference type="AlphaFoldDB" id="A0A5J4TDG5"/>
<name>A0A5J4TDG5_9EUKA</name>
<keyword evidence="1" id="KW-0812">Transmembrane</keyword>
<feature type="transmembrane region" description="Helical" evidence="1">
    <location>
        <begin position="116"/>
        <end position="141"/>
    </location>
</feature>
<keyword evidence="1" id="KW-1133">Transmembrane helix</keyword>
<dbReference type="Proteomes" id="UP000324800">
    <property type="component" value="Unassembled WGS sequence"/>
</dbReference>
<comment type="caution">
    <text evidence="2">The sequence shown here is derived from an EMBL/GenBank/DDBJ whole genome shotgun (WGS) entry which is preliminary data.</text>
</comment>
<evidence type="ECO:0000313" key="2">
    <source>
        <dbReference type="EMBL" id="KAA6356278.1"/>
    </source>
</evidence>
<proteinExistence type="predicted"/>
<accession>A0A5J4TDG5</accession>
<feature type="non-terminal residue" evidence="2">
    <location>
        <position position="397"/>
    </location>
</feature>
<keyword evidence="1" id="KW-0472">Membrane</keyword>
<feature type="transmembrane region" description="Helical" evidence="1">
    <location>
        <begin position="162"/>
        <end position="184"/>
    </location>
</feature>
<evidence type="ECO:0000313" key="3">
    <source>
        <dbReference type="Proteomes" id="UP000324800"/>
    </source>
</evidence>
<organism evidence="2 3">
    <name type="scientific">Streblomastix strix</name>
    <dbReference type="NCBI Taxonomy" id="222440"/>
    <lineage>
        <taxon>Eukaryota</taxon>
        <taxon>Metamonada</taxon>
        <taxon>Preaxostyla</taxon>
        <taxon>Oxymonadida</taxon>
        <taxon>Streblomastigidae</taxon>
        <taxon>Streblomastix</taxon>
    </lineage>
</organism>
<reference evidence="2 3" key="1">
    <citation type="submission" date="2019-03" db="EMBL/GenBank/DDBJ databases">
        <title>Single cell metagenomics reveals metabolic interactions within the superorganism composed of flagellate Streblomastix strix and complex community of Bacteroidetes bacteria on its surface.</title>
        <authorList>
            <person name="Treitli S.C."/>
            <person name="Kolisko M."/>
            <person name="Husnik F."/>
            <person name="Keeling P."/>
            <person name="Hampl V."/>
        </authorList>
    </citation>
    <scope>NUCLEOTIDE SEQUENCE [LARGE SCALE GENOMIC DNA]</scope>
    <source>
        <strain evidence="2">ST1C</strain>
    </source>
</reference>
<gene>
    <name evidence="2" type="ORF">EZS28_048195</name>
</gene>
<evidence type="ECO:0000256" key="1">
    <source>
        <dbReference type="SAM" id="Phobius"/>
    </source>
</evidence>
<feature type="non-terminal residue" evidence="2">
    <location>
        <position position="1"/>
    </location>
</feature>
<sequence length="397" mass="43716">AVRKSARAQPTSLHLSRGRPPKIVVISVPATHEAQILRAFLPPLANFNSRKATNSVERKYFDEVREQDMKQVIQRAANPNNKQDLSIIASFNGESHKKIADQYRQFGSLNTKLLDIIFGVSSYLILLHFLIHTLLSHLIWSIEAQIHIHQKQMNKNKHNINLLVYLLVFSQICGIFNVGAIGIISQDNGIGSSTLNSTNNKTLNITSANKININSSSFIQSSKQTNADIAFYLKDDGVNTGSLCSSTSICKTINNILGLNPPSGYSKGTDKIIINTMSPTNLQNEVVIHSSRLQGNIVQIQSSEYVSEGTGYSKQSIRTSLYSNALFTIADIGNLQLLGLHFDNLKTTSPSAIVPLISIQSDNNEQIPQLQINDCEFESDAPDSQIYHSIISINGGI</sequence>
<protein>
    <submittedName>
        <fullName evidence="2">Uncharacterized protein</fullName>
    </submittedName>
</protein>